<dbReference type="InterPro" id="IPR013783">
    <property type="entry name" value="Ig-like_fold"/>
</dbReference>
<organism evidence="2 3">
    <name type="scientific">Mya arenaria</name>
    <name type="common">Soft-shell clam</name>
    <dbReference type="NCBI Taxonomy" id="6604"/>
    <lineage>
        <taxon>Eukaryota</taxon>
        <taxon>Metazoa</taxon>
        <taxon>Spiralia</taxon>
        <taxon>Lophotrochozoa</taxon>
        <taxon>Mollusca</taxon>
        <taxon>Bivalvia</taxon>
        <taxon>Autobranchia</taxon>
        <taxon>Heteroconchia</taxon>
        <taxon>Euheterodonta</taxon>
        <taxon>Imparidentia</taxon>
        <taxon>Neoheterodontei</taxon>
        <taxon>Myida</taxon>
        <taxon>Myoidea</taxon>
        <taxon>Myidae</taxon>
        <taxon>Mya</taxon>
    </lineage>
</organism>
<dbReference type="SMART" id="SM00409">
    <property type="entry name" value="IG"/>
    <property type="match status" value="1"/>
</dbReference>
<protein>
    <recommendedName>
        <fullName evidence="1">Ig-like domain-containing protein</fullName>
    </recommendedName>
</protein>
<dbReference type="SUPFAM" id="SSF48726">
    <property type="entry name" value="Immunoglobulin"/>
    <property type="match status" value="1"/>
</dbReference>
<gene>
    <name evidence="2" type="ORF">MAR_019903</name>
</gene>
<evidence type="ECO:0000313" key="3">
    <source>
        <dbReference type="Proteomes" id="UP001164746"/>
    </source>
</evidence>
<dbReference type="Gene3D" id="2.60.40.10">
    <property type="entry name" value="Immunoglobulins"/>
    <property type="match status" value="1"/>
</dbReference>
<accession>A0ABY7E7Z0</accession>
<dbReference type="InterPro" id="IPR036179">
    <property type="entry name" value="Ig-like_dom_sf"/>
</dbReference>
<reference evidence="2" key="1">
    <citation type="submission" date="2022-11" db="EMBL/GenBank/DDBJ databases">
        <title>Centuries of genome instability and evolution in soft-shell clam transmissible cancer (bioRxiv).</title>
        <authorList>
            <person name="Hart S.F.M."/>
            <person name="Yonemitsu M.A."/>
            <person name="Giersch R.M."/>
            <person name="Beal B.F."/>
            <person name="Arriagada G."/>
            <person name="Davis B.W."/>
            <person name="Ostrander E.A."/>
            <person name="Goff S.P."/>
            <person name="Metzger M.J."/>
        </authorList>
    </citation>
    <scope>NUCLEOTIDE SEQUENCE</scope>
    <source>
        <strain evidence="2">MELC-2E11</strain>
        <tissue evidence="2">Siphon/mantle</tissue>
    </source>
</reference>
<name>A0ABY7E7Z0_MYAAR</name>
<evidence type="ECO:0000313" key="2">
    <source>
        <dbReference type="EMBL" id="WAR04534.1"/>
    </source>
</evidence>
<dbReference type="PROSITE" id="PS50835">
    <property type="entry name" value="IG_LIKE"/>
    <property type="match status" value="1"/>
</dbReference>
<feature type="non-terminal residue" evidence="2">
    <location>
        <position position="1"/>
    </location>
</feature>
<proteinExistence type="predicted"/>
<evidence type="ECO:0000259" key="1">
    <source>
        <dbReference type="PROSITE" id="PS50835"/>
    </source>
</evidence>
<dbReference type="InterPro" id="IPR007110">
    <property type="entry name" value="Ig-like_dom"/>
</dbReference>
<keyword evidence="3" id="KW-1185">Reference proteome</keyword>
<dbReference type="InterPro" id="IPR003599">
    <property type="entry name" value="Ig_sub"/>
</dbReference>
<dbReference type="Proteomes" id="UP001164746">
    <property type="component" value="Chromosome 5"/>
</dbReference>
<sequence length="108" mass="11919">MFSTINIIVAAVKAVVLQDKLTVYLQNGNEAPEYVYVLEGTAVNLSCHSPLDQIQYSWAKFVDHSVTVDGAFLVLTSIQRHFNNRYTCTARKIGTAETATISVVLIVI</sequence>
<feature type="domain" description="Ig-like" evidence="1">
    <location>
        <begin position="19"/>
        <end position="102"/>
    </location>
</feature>
<dbReference type="EMBL" id="CP111016">
    <property type="protein sequence ID" value="WAR04534.1"/>
    <property type="molecule type" value="Genomic_DNA"/>
</dbReference>